<evidence type="ECO:0000313" key="4">
    <source>
        <dbReference type="EMBL" id="WCT73414.1"/>
    </source>
</evidence>
<dbReference type="InterPro" id="IPR047618">
    <property type="entry name" value="QOR-like"/>
</dbReference>
<dbReference type="NCBIfam" id="NF008024">
    <property type="entry name" value="PRK10754.1"/>
    <property type="match status" value="1"/>
</dbReference>
<dbReference type="SUPFAM" id="SSF51735">
    <property type="entry name" value="NAD(P)-binding Rossmann-fold domains"/>
    <property type="match status" value="1"/>
</dbReference>
<dbReference type="Proteomes" id="UP001220395">
    <property type="component" value="Chromosome"/>
</dbReference>
<dbReference type="EMBL" id="CP117411">
    <property type="protein sequence ID" value="WCT73414.1"/>
    <property type="molecule type" value="Genomic_DNA"/>
</dbReference>
<reference evidence="4 5" key="1">
    <citation type="submission" date="2023-02" db="EMBL/GenBank/DDBJ databases">
        <title>Genome sequence of Sphingomonas naphthae.</title>
        <authorList>
            <person name="Kim S."/>
            <person name="Heo J."/>
            <person name="Kwon S.-W."/>
        </authorList>
    </citation>
    <scope>NUCLEOTIDE SEQUENCE [LARGE SCALE GENOMIC DNA]</scope>
    <source>
        <strain evidence="4 5">KACC 18716</strain>
    </source>
</reference>
<dbReference type="RefSeq" id="WP_273687613.1">
    <property type="nucleotide sequence ID" value="NZ_CP117411.1"/>
</dbReference>
<sequence length="324" mass="33413">MARAAKIEAIGGPEVIRIVDVEVGQPGPGEVRVRHTAIGVNFIDTYHRGGVYPVPLPSGIGMEAVGVVEAVGPDVTAFKIGDRVTTFGPKIGSYATERLVPADSLFLVPDDIDDETVAASLLKGLTTEALVERAARVQAGWTVLVHAAAGGVGLILTQWLKAIGATVIGTAGSAAKAERATAAGADHIILYDEEDVAARVREITGGAGVPVVFDGVGAATWEASLASLARRGLVVSFGNASGVVTGVALGSLTQAGSAFVTRPKLFDYYVEPEERAAGAARLFALIRDGSITVEIGQRFPLEQAADAHRALESRATTGSTILLP</sequence>
<dbReference type="Gene3D" id="3.90.180.10">
    <property type="entry name" value="Medium-chain alcohol dehydrogenases, catalytic domain"/>
    <property type="match status" value="1"/>
</dbReference>
<dbReference type="SMART" id="SM00829">
    <property type="entry name" value="PKS_ER"/>
    <property type="match status" value="1"/>
</dbReference>
<dbReference type="InterPro" id="IPR020843">
    <property type="entry name" value="ER"/>
</dbReference>
<dbReference type="SUPFAM" id="SSF50129">
    <property type="entry name" value="GroES-like"/>
    <property type="match status" value="1"/>
</dbReference>
<dbReference type="Pfam" id="PF00107">
    <property type="entry name" value="ADH_zinc_N"/>
    <property type="match status" value="1"/>
</dbReference>
<evidence type="ECO:0000256" key="1">
    <source>
        <dbReference type="ARBA" id="ARBA00022857"/>
    </source>
</evidence>
<keyword evidence="1" id="KW-0521">NADP</keyword>
<evidence type="ECO:0000256" key="2">
    <source>
        <dbReference type="ARBA" id="ARBA00023002"/>
    </source>
</evidence>
<dbReference type="Gene3D" id="3.40.50.720">
    <property type="entry name" value="NAD(P)-binding Rossmann-like Domain"/>
    <property type="match status" value="1"/>
</dbReference>
<dbReference type="PANTHER" id="PTHR48106">
    <property type="entry name" value="QUINONE OXIDOREDUCTASE PIG3-RELATED"/>
    <property type="match status" value="1"/>
</dbReference>
<name>A0ABY7TJS7_9SPHN</name>
<dbReference type="InterPro" id="IPR011032">
    <property type="entry name" value="GroES-like_sf"/>
</dbReference>
<evidence type="ECO:0000259" key="3">
    <source>
        <dbReference type="SMART" id="SM00829"/>
    </source>
</evidence>
<proteinExistence type="predicted"/>
<dbReference type="Pfam" id="PF08240">
    <property type="entry name" value="ADH_N"/>
    <property type="match status" value="1"/>
</dbReference>
<feature type="domain" description="Enoyl reductase (ER)" evidence="3">
    <location>
        <begin position="11"/>
        <end position="322"/>
    </location>
</feature>
<keyword evidence="5" id="KW-1185">Reference proteome</keyword>
<protein>
    <submittedName>
        <fullName evidence="4">Quinone oxidoreductase</fullName>
    </submittedName>
</protein>
<dbReference type="CDD" id="cd05286">
    <property type="entry name" value="QOR2"/>
    <property type="match status" value="1"/>
</dbReference>
<dbReference type="PANTHER" id="PTHR48106:SF13">
    <property type="entry name" value="QUINONE OXIDOREDUCTASE-RELATED"/>
    <property type="match status" value="1"/>
</dbReference>
<evidence type="ECO:0000313" key="5">
    <source>
        <dbReference type="Proteomes" id="UP001220395"/>
    </source>
</evidence>
<dbReference type="InterPro" id="IPR013149">
    <property type="entry name" value="ADH-like_C"/>
</dbReference>
<dbReference type="InterPro" id="IPR013154">
    <property type="entry name" value="ADH-like_N"/>
</dbReference>
<keyword evidence="2" id="KW-0560">Oxidoreductase</keyword>
<accession>A0ABY7TJS7</accession>
<organism evidence="4 5">
    <name type="scientific">Sphingomonas naphthae</name>
    <dbReference type="NCBI Taxonomy" id="1813468"/>
    <lineage>
        <taxon>Bacteria</taxon>
        <taxon>Pseudomonadati</taxon>
        <taxon>Pseudomonadota</taxon>
        <taxon>Alphaproteobacteria</taxon>
        <taxon>Sphingomonadales</taxon>
        <taxon>Sphingomonadaceae</taxon>
        <taxon>Sphingomonas</taxon>
    </lineage>
</organism>
<gene>
    <name evidence="4" type="ORF">PQ455_17685</name>
</gene>
<dbReference type="InterPro" id="IPR036291">
    <property type="entry name" value="NAD(P)-bd_dom_sf"/>
</dbReference>